<dbReference type="PANTHER" id="PTHR43072">
    <property type="entry name" value="N-ACETYLTRANSFERASE"/>
    <property type="match status" value="1"/>
</dbReference>
<gene>
    <name evidence="4" type="primary">pat</name>
    <name evidence="4" type="ORF">JL2886_00993</name>
    <name evidence="5" type="ORF">PXK24_09395</name>
</gene>
<protein>
    <submittedName>
        <fullName evidence="5">GNAT family N-acetyltransferase</fullName>
    </submittedName>
    <submittedName>
        <fullName evidence="4">Sortase</fullName>
    </submittedName>
</protein>
<dbReference type="Proteomes" id="UP001218364">
    <property type="component" value="Unassembled WGS sequence"/>
</dbReference>
<evidence type="ECO:0000313" key="7">
    <source>
        <dbReference type="Proteomes" id="UP001218364"/>
    </source>
</evidence>
<evidence type="ECO:0000256" key="2">
    <source>
        <dbReference type="ARBA" id="ARBA00023315"/>
    </source>
</evidence>
<dbReference type="PANTHER" id="PTHR43072:SF23">
    <property type="entry name" value="UPF0039 PROTEIN C11D3.02C"/>
    <property type="match status" value="1"/>
</dbReference>
<dbReference type="Proteomes" id="UP000092565">
    <property type="component" value="Chromosome"/>
</dbReference>
<organism evidence="4 6">
    <name type="scientific">Phaeobacter gallaeciensis</name>
    <dbReference type="NCBI Taxonomy" id="60890"/>
    <lineage>
        <taxon>Bacteria</taxon>
        <taxon>Pseudomonadati</taxon>
        <taxon>Pseudomonadota</taxon>
        <taxon>Alphaproteobacteria</taxon>
        <taxon>Rhodobacterales</taxon>
        <taxon>Roseobacteraceae</taxon>
        <taxon>Phaeobacter</taxon>
    </lineage>
</organism>
<dbReference type="Pfam" id="PF00583">
    <property type="entry name" value="Acetyltransf_1"/>
    <property type="match status" value="1"/>
</dbReference>
<dbReference type="PROSITE" id="PS51186">
    <property type="entry name" value="GNAT"/>
    <property type="match status" value="1"/>
</dbReference>
<dbReference type="PATRIC" id="fig|60890.4.peg.966"/>
<dbReference type="EMBL" id="CP015124">
    <property type="protein sequence ID" value="ANP35915.1"/>
    <property type="molecule type" value="Genomic_DNA"/>
</dbReference>
<reference evidence="5 7" key="2">
    <citation type="submission" date="2023-02" db="EMBL/GenBank/DDBJ databases">
        <title>Population genomics of bacteria associated with diatom.</title>
        <authorList>
            <person name="Xie J."/>
            <person name="Wang H."/>
        </authorList>
    </citation>
    <scope>NUCLEOTIDE SEQUENCE [LARGE SCALE GENOMIC DNA]</scope>
    <source>
        <strain evidence="5 7">PT47_8</strain>
    </source>
</reference>
<dbReference type="InterPro" id="IPR000182">
    <property type="entry name" value="GNAT_dom"/>
</dbReference>
<dbReference type="CDD" id="cd04301">
    <property type="entry name" value="NAT_SF"/>
    <property type="match status" value="1"/>
</dbReference>
<dbReference type="Gene3D" id="3.40.630.30">
    <property type="match status" value="1"/>
</dbReference>
<keyword evidence="2" id="KW-0012">Acyltransferase</keyword>
<dbReference type="GO" id="GO:0016747">
    <property type="term" value="F:acyltransferase activity, transferring groups other than amino-acyl groups"/>
    <property type="evidence" value="ECO:0007669"/>
    <property type="project" value="InterPro"/>
</dbReference>
<evidence type="ECO:0000313" key="5">
    <source>
        <dbReference type="EMBL" id="MDE4165907.1"/>
    </source>
</evidence>
<evidence type="ECO:0000256" key="1">
    <source>
        <dbReference type="ARBA" id="ARBA00022679"/>
    </source>
</evidence>
<evidence type="ECO:0000313" key="4">
    <source>
        <dbReference type="EMBL" id="ANP35915.1"/>
    </source>
</evidence>
<evidence type="ECO:0000259" key="3">
    <source>
        <dbReference type="PROSITE" id="PS51186"/>
    </source>
</evidence>
<dbReference type="RefSeq" id="WP_065270974.1">
    <property type="nucleotide sequence ID" value="NZ_CP015124.1"/>
</dbReference>
<sequence length="165" mass="17639">MAELIRQADLEDAEAIARIANDMIRDTLITFTCEEKTPAALRDVIGERGPRYLVAEIDGQVVGFATYGAFRGGPGYRHTAEHSIQLAPAAQGRGLGRRLMARLEDVACADGIHVLVAGVSGANPGGIAFHASLGFAEVGRMPQVGRKWGQWLDLVLMQKVLSEAG</sequence>
<dbReference type="EMBL" id="JARCJK010000003">
    <property type="protein sequence ID" value="MDE4165907.1"/>
    <property type="molecule type" value="Genomic_DNA"/>
</dbReference>
<keyword evidence="6" id="KW-1185">Reference proteome</keyword>
<keyword evidence="1" id="KW-0808">Transferase</keyword>
<proteinExistence type="predicted"/>
<reference evidence="4 6" key="1">
    <citation type="submission" date="2016-04" db="EMBL/GenBank/DDBJ databases">
        <authorList>
            <person name="Evans L.H."/>
            <person name="Alamgir A."/>
            <person name="Owens N."/>
            <person name="Weber N.D."/>
            <person name="Virtaneva K."/>
            <person name="Barbian K."/>
            <person name="Babar A."/>
            <person name="Rosenke K."/>
        </authorList>
    </citation>
    <scope>NUCLEOTIDE SEQUENCE [LARGE SCALE GENOMIC DNA]</scope>
    <source>
        <strain evidence="4 6">JL2886</strain>
    </source>
</reference>
<dbReference type="InterPro" id="IPR016181">
    <property type="entry name" value="Acyl_CoA_acyltransferase"/>
</dbReference>
<name>A0A1B0ZP41_9RHOB</name>
<evidence type="ECO:0000313" key="6">
    <source>
        <dbReference type="Proteomes" id="UP000092565"/>
    </source>
</evidence>
<feature type="domain" description="N-acetyltransferase" evidence="3">
    <location>
        <begin position="3"/>
        <end position="162"/>
    </location>
</feature>
<dbReference type="AlphaFoldDB" id="A0A1B0ZP41"/>
<dbReference type="OrthoDB" id="5459937at2"/>
<dbReference type="SUPFAM" id="SSF55729">
    <property type="entry name" value="Acyl-CoA N-acyltransferases (Nat)"/>
    <property type="match status" value="1"/>
</dbReference>
<accession>A0A1B0ZP41</accession>